<keyword evidence="8" id="KW-1185">Reference proteome</keyword>
<proteinExistence type="predicted"/>
<evidence type="ECO:0000256" key="4">
    <source>
        <dbReference type="PROSITE-ProRule" id="PRU00134"/>
    </source>
</evidence>
<reference evidence="7 8" key="1">
    <citation type="journal article" date="2018" name="Sci. Rep.">
        <title>Comparative analysis of the Pocillopora damicornis genome highlights role of immune system in coral evolution.</title>
        <authorList>
            <person name="Cunning R."/>
            <person name="Bay R.A."/>
            <person name="Gillette P."/>
            <person name="Baker A.C."/>
            <person name="Traylor-Knowles N."/>
        </authorList>
    </citation>
    <scope>NUCLEOTIDE SEQUENCE [LARGE SCALE GENOMIC DNA]</scope>
    <source>
        <strain evidence="7">RSMAS</strain>
        <tissue evidence="7">Whole animal</tissue>
    </source>
</reference>
<evidence type="ECO:0000256" key="5">
    <source>
        <dbReference type="SAM" id="MobiDB-lite"/>
    </source>
</evidence>
<dbReference type="Gene3D" id="6.10.140.2220">
    <property type="match status" value="2"/>
</dbReference>
<dbReference type="SUPFAM" id="SSF144232">
    <property type="entry name" value="HIT/MYND zinc finger-like"/>
    <property type="match status" value="2"/>
</dbReference>
<dbReference type="PANTHER" id="PTHR46758:SF18">
    <property type="entry name" value="OS04G0385600 PROTEIN"/>
    <property type="match status" value="1"/>
</dbReference>
<keyword evidence="2 4" id="KW-0863">Zinc-finger</keyword>
<feature type="domain" description="MYND-type" evidence="6">
    <location>
        <begin position="1617"/>
        <end position="1659"/>
    </location>
</feature>
<dbReference type="InterPro" id="IPR002893">
    <property type="entry name" value="Znf_MYND"/>
</dbReference>
<organism evidence="7 8">
    <name type="scientific">Pocillopora damicornis</name>
    <name type="common">Cauliflower coral</name>
    <name type="synonym">Millepora damicornis</name>
    <dbReference type="NCBI Taxonomy" id="46731"/>
    <lineage>
        <taxon>Eukaryota</taxon>
        <taxon>Metazoa</taxon>
        <taxon>Cnidaria</taxon>
        <taxon>Anthozoa</taxon>
        <taxon>Hexacorallia</taxon>
        <taxon>Scleractinia</taxon>
        <taxon>Astrocoeniina</taxon>
        <taxon>Pocilloporidae</taxon>
        <taxon>Pocillopora</taxon>
    </lineage>
</organism>
<keyword evidence="1" id="KW-0479">Metal-binding</keyword>
<dbReference type="GO" id="GO:0008270">
    <property type="term" value="F:zinc ion binding"/>
    <property type="evidence" value="ECO:0007669"/>
    <property type="project" value="UniProtKB-KW"/>
</dbReference>
<dbReference type="PROSITE" id="PS50865">
    <property type="entry name" value="ZF_MYND_2"/>
    <property type="match status" value="2"/>
</dbReference>
<evidence type="ECO:0000256" key="3">
    <source>
        <dbReference type="ARBA" id="ARBA00022833"/>
    </source>
</evidence>
<evidence type="ECO:0000259" key="6">
    <source>
        <dbReference type="PROSITE" id="PS50865"/>
    </source>
</evidence>
<evidence type="ECO:0000256" key="1">
    <source>
        <dbReference type="ARBA" id="ARBA00022723"/>
    </source>
</evidence>
<gene>
    <name evidence="7" type="ORF">pdam_00004664</name>
</gene>
<keyword evidence="3" id="KW-0862">Zinc</keyword>
<feature type="compositionally biased region" description="Polar residues" evidence="5">
    <location>
        <begin position="587"/>
        <end position="596"/>
    </location>
</feature>
<feature type="domain" description="MYND-type" evidence="6">
    <location>
        <begin position="778"/>
        <end position="820"/>
    </location>
</feature>
<sequence>MASLHSSLPDGYEQGSYQTPEFTEETLLMYEHGVACVSNVDGRGNVSIYAMIKRGEKKNSKLVFDYANILGFVGGEIRDGFCNTNLKEGEALRFMQTHIDLSKGRTVRMVFAPVEEVSAMFVLPLRVKSLQNGVDFPDPSTETAFEYFKQAAKLCPYQKLEDFFDFKLGKAPRKADRSKFSGHRAELESWWLERSELLYYNCPPPPQPPILNLTKLNEKKKEGKFMSGFMEQASQWRKKQENSEAWKKVAVQRLTDSQNYDRFCGMAILQALWYIWIGDPERAIVMVEAWQDFERDRAAGRSLDANSIVLEELLDLTLGNLSSRGMCIGQTKVDSRLTLKKMCEVCLSPVFLGPNRNGFHVLTCIDKDSNGEFGCKNTRVNIAKLLFAINKYGMNKDFDTAANHSFHEALHIFLEHSFSVLYWRIKPTNPMTADTENEAVPKFIELLTVDEKLDASKWVDSSTAVLREALVNHCSKKLGKEDVDKLTELFRSKLEKILIEYNKEERDSAKQSKEPNLKDVRIDLLRKTVAPTMSQQFKRKWRLMSIAKRKRILLVVDSQRVREACNESYKQMEKIDEEERIKKLNETTTADQQINGSHGGELCTTPGGNEERYDALETADCEENNPGMLLGQKGSSEDSDSDDLLAGTDVTFPEKCSGDSCPCTDSYKFWQHLVSILVSDKNPVPYFKCIDNGDLILRGKLWEDQEGHFFDDIITLNEEFIGGAVLPMEDEVFSQCKRLALICKMACHRLIPMLLMGVIHQFGELEKRENVKYECQACQCCGQVEEEPGDFKRCGECKSVFYCGRKCQAQDWKAGHKQICQDLVVLLISSSQEFLIPKHIGYLYLLTVSAVAISNVSRKKWNTIQKKGKIPEFSVETLSRSKHGIACVANIDVRGNVSIYAIFKRPAGPKNSKGLFDFATVVGYIGGEFREGFCQGDLNEGESVRFLQSYISSLAEKRIGMCFVPVEQVAALFLLPLHHKSLRKGFVFPDRETANAFECFKQVAHFCRFSSPEELFRVRLKSLTGRDITKARDAISGDLNLWTIDYNELVFHECPMPPDPPNYPNGDFDKYEELPGFLQQAGWVIQAYSEAEGWKKTAAGKLTSPENYERFSGMAKQQALWYIWKGELEKAAVMVHSWRRFDEDCSKGKQLDVKNPAMDAMLNITHNDLSNEGLYEGYRKPDARLIRGSKCDICSSSDVYIYDAERKLIRPSNVRTCVDYEGNAEFGSEEIRNNMAKLLLAIYKFGTNHDFETSATHCFKEALHIFLEHSFNNLYWRIKPTKAMKEAVEMEAIQGFVKALRNKAKTELIFSNFSNHCLITFKVAITKHCRSKLGLEQIKSLSDVFSSRLDYLVNTDIKRLMEEDETNESSGASDSAKTVGIDLLSKTLIPSFASEFQGKWTLLPEAKRQKILTTDSKALVKTCKDTFAKLNKIYNRQTKLPENQVMQETTTQQADDLSVGDSSGGNDQKNADTLPETSNKPKQNDENSGDIPDFCPDDICPCKDPKKFFKHFVAILAGDENPVPFYKCAPTGDVIMNEEMCLDKDGNNVGRMVAFDFEHVNTTMNTIDKEKFSTCPRLALLCKKVCHNIYPLLIMSLCQGFVELQKKDDVKVELYTCPACGNKETKPGEFKRCGGCKIVYYCGRKCQVQHWKAGHKQQCDTSAKQAL</sequence>
<dbReference type="EMBL" id="RCHS01001807">
    <property type="protein sequence ID" value="RMX51293.1"/>
    <property type="molecule type" value="Genomic_DNA"/>
</dbReference>
<feature type="region of interest" description="Disordered" evidence="5">
    <location>
        <begin position="587"/>
        <end position="609"/>
    </location>
</feature>
<evidence type="ECO:0000313" key="8">
    <source>
        <dbReference type="Proteomes" id="UP000275408"/>
    </source>
</evidence>
<dbReference type="STRING" id="46731.A0A3M6UC84"/>
<feature type="region of interest" description="Disordered" evidence="5">
    <location>
        <begin position="1441"/>
        <end position="1490"/>
    </location>
</feature>
<feature type="region of interest" description="Disordered" evidence="5">
    <location>
        <begin position="623"/>
        <end position="642"/>
    </location>
</feature>
<accession>A0A3M6UC84</accession>
<dbReference type="Proteomes" id="UP000275408">
    <property type="component" value="Unassembled WGS sequence"/>
</dbReference>
<dbReference type="InterPro" id="IPR044508">
    <property type="entry name" value="At5g50450/At1g67340-like"/>
</dbReference>
<comment type="caution">
    <text evidence="7">The sequence shown here is derived from an EMBL/GenBank/DDBJ whole genome shotgun (WGS) entry which is preliminary data.</text>
</comment>
<name>A0A3M6UC84_POCDA</name>
<dbReference type="OrthoDB" id="432970at2759"/>
<dbReference type="PANTHER" id="PTHR46758">
    <property type="entry name" value="MYND DOMAIN-CONTAINING"/>
    <property type="match status" value="1"/>
</dbReference>
<dbReference type="PROSITE" id="PS01360">
    <property type="entry name" value="ZF_MYND_1"/>
    <property type="match status" value="1"/>
</dbReference>
<dbReference type="Pfam" id="PF01753">
    <property type="entry name" value="zf-MYND"/>
    <property type="match status" value="2"/>
</dbReference>
<evidence type="ECO:0000256" key="2">
    <source>
        <dbReference type="ARBA" id="ARBA00022771"/>
    </source>
</evidence>
<evidence type="ECO:0000313" key="7">
    <source>
        <dbReference type="EMBL" id="RMX51293.1"/>
    </source>
</evidence>
<feature type="compositionally biased region" description="Polar residues" evidence="5">
    <location>
        <begin position="1441"/>
        <end position="1468"/>
    </location>
</feature>
<protein>
    <recommendedName>
        <fullName evidence="6">MYND-type domain-containing protein</fullName>
    </recommendedName>
</protein>